<dbReference type="InterPro" id="IPR011606">
    <property type="entry name" value="Brnchd-chn_aa_trnsp_permease"/>
</dbReference>
<sequence>MSNQFEHHLENSWKSAIKLTTPIFMGYLAAGIAYGVLATNAGLPAWFTIVMCITVFSGTAQYAAIPFFVSGAGLVSIFLSTLLMSLRFIFYTLNMREFLPEEKPQRTLSISYMTDENFALLSTLPPTARQSMMFKATMLGVGYWTFATIVGIVLGDSISRYIPNLDFALPCLFAILAYEQYKTQKQWKSIFIALVGFLLARQISDSSVLLIAILIAIVIVALLPQSFTRNKEQTND</sequence>
<evidence type="ECO:0000256" key="2">
    <source>
        <dbReference type="ARBA" id="ARBA00010735"/>
    </source>
</evidence>
<dbReference type="Proteomes" id="UP000276901">
    <property type="component" value="Unassembled WGS sequence"/>
</dbReference>
<dbReference type="EMBL" id="RKQT01000002">
    <property type="protein sequence ID" value="RPE93804.1"/>
    <property type="molecule type" value="Genomic_DNA"/>
</dbReference>
<dbReference type="KEGG" id="fcl:A4G17_01720"/>
<evidence type="ECO:0000313" key="10">
    <source>
        <dbReference type="EMBL" id="RPE93804.1"/>
    </source>
</evidence>
<organism evidence="9 12">
    <name type="scientific">Frederiksenia canicola</name>
    <dbReference type="NCBI Taxonomy" id="123824"/>
    <lineage>
        <taxon>Bacteria</taxon>
        <taxon>Pseudomonadati</taxon>
        <taxon>Pseudomonadota</taxon>
        <taxon>Gammaproteobacteria</taxon>
        <taxon>Pasteurellales</taxon>
        <taxon>Pasteurellaceae</taxon>
        <taxon>Frederiksenia</taxon>
    </lineage>
</organism>
<dbReference type="GO" id="GO:1903785">
    <property type="term" value="P:L-valine transmembrane transport"/>
    <property type="evidence" value="ECO:0007669"/>
    <property type="project" value="TreeGrafter"/>
</dbReference>
<comment type="similarity">
    <text evidence="2">Belongs to the AzlC family.</text>
</comment>
<evidence type="ECO:0000256" key="7">
    <source>
        <dbReference type="ARBA" id="ARBA00023136"/>
    </source>
</evidence>
<feature type="transmembrane region" description="Helical" evidence="8">
    <location>
        <begin position="20"/>
        <end position="38"/>
    </location>
</feature>
<evidence type="ECO:0000256" key="4">
    <source>
        <dbReference type="ARBA" id="ARBA00022475"/>
    </source>
</evidence>
<gene>
    <name evidence="9" type="ORF">A4G17_01720</name>
    <name evidence="10" type="ORF">EDC49_1318</name>
</gene>
<evidence type="ECO:0000256" key="1">
    <source>
        <dbReference type="ARBA" id="ARBA00004651"/>
    </source>
</evidence>
<feature type="transmembrane region" description="Helical" evidence="8">
    <location>
        <begin position="190"/>
        <end position="223"/>
    </location>
</feature>
<evidence type="ECO:0000313" key="11">
    <source>
        <dbReference type="Proteomes" id="UP000276901"/>
    </source>
</evidence>
<evidence type="ECO:0000256" key="3">
    <source>
        <dbReference type="ARBA" id="ARBA00022448"/>
    </source>
</evidence>
<dbReference type="PANTHER" id="PTHR34979">
    <property type="entry name" value="INNER MEMBRANE PROTEIN YGAZ"/>
    <property type="match status" value="1"/>
</dbReference>
<dbReference type="Proteomes" id="UP000502287">
    <property type="component" value="Chromosome"/>
</dbReference>
<proteinExistence type="inferred from homology"/>
<protein>
    <submittedName>
        <fullName evidence="10">4-azaleucine resistance transporter AzlC</fullName>
    </submittedName>
    <submittedName>
        <fullName evidence="9">Branched-chain amino acid permease</fullName>
    </submittedName>
</protein>
<dbReference type="EMBL" id="CP015029">
    <property type="protein sequence ID" value="QIM64260.1"/>
    <property type="molecule type" value="Genomic_DNA"/>
</dbReference>
<feature type="transmembrane region" description="Helical" evidence="8">
    <location>
        <begin position="71"/>
        <end position="93"/>
    </location>
</feature>
<feature type="transmembrane region" description="Helical" evidence="8">
    <location>
        <begin position="45"/>
        <end position="65"/>
    </location>
</feature>
<keyword evidence="7 8" id="KW-0472">Membrane</keyword>
<accession>A0AAE7C1F3</accession>
<evidence type="ECO:0000256" key="5">
    <source>
        <dbReference type="ARBA" id="ARBA00022692"/>
    </source>
</evidence>
<comment type="subcellular location">
    <subcellularLocation>
        <location evidence="1">Cell membrane</location>
        <topology evidence="1">Multi-pass membrane protein</topology>
    </subcellularLocation>
</comment>
<keyword evidence="3" id="KW-0813">Transport</keyword>
<dbReference type="PANTHER" id="PTHR34979:SF1">
    <property type="entry name" value="INNER MEMBRANE PROTEIN YGAZ"/>
    <property type="match status" value="1"/>
</dbReference>
<evidence type="ECO:0000313" key="9">
    <source>
        <dbReference type="EMBL" id="QIM64260.1"/>
    </source>
</evidence>
<reference evidence="10 11" key="2">
    <citation type="submission" date="2018-11" db="EMBL/GenBank/DDBJ databases">
        <title>Genomic Encyclopedia of Type Strains, Phase IV (KMG-IV): sequencing the most valuable type-strain genomes for metagenomic binning, comparative biology and taxonomic classification.</title>
        <authorList>
            <person name="Goeker M."/>
        </authorList>
    </citation>
    <scope>NUCLEOTIDE SEQUENCE [LARGE SCALE GENOMIC DNA]</scope>
    <source>
        <strain evidence="10 11">DSM 25797</strain>
    </source>
</reference>
<keyword evidence="6 8" id="KW-1133">Transmembrane helix</keyword>
<evidence type="ECO:0000313" key="12">
    <source>
        <dbReference type="Proteomes" id="UP000502287"/>
    </source>
</evidence>
<name>A0AAE7C1F3_9PAST</name>
<dbReference type="RefSeq" id="WP_123956954.1">
    <property type="nucleotide sequence ID" value="NZ_CP015029.1"/>
</dbReference>
<evidence type="ECO:0000256" key="6">
    <source>
        <dbReference type="ARBA" id="ARBA00022989"/>
    </source>
</evidence>
<dbReference type="GO" id="GO:0005886">
    <property type="term" value="C:plasma membrane"/>
    <property type="evidence" value="ECO:0007669"/>
    <property type="project" value="UniProtKB-SubCell"/>
</dbReference>
<reference evidence="9 12" key="1">
    <citation type="submission" date="2016-03" db="EMBL/GenBank/DDBJ databases">
        <authorList>
            <person name="Hansen M.J."/>
            <person name="Bojesen A.M."/>
            <person name="Planet P."/>
        </authorList>
    </citation>
    <scope>NUCLEOTIDE SEQUENCE [LARGE SCALE GENOMIC DNA]</scope>
    <source>
        <strain evidence="9 12">HPA 21</strain>
    </source>
</reference>
<keyword evidence="11" id="KW-1185">Reference proteome</keyword>
<keyword evidence="4" id="KW-1003">Cell membrane</keyword>
<dbReference type="AlphaFoldDB" id="A0AAE7C1F3"/>
<keyword evidence="5 8" id="KW-0812">Transmembrane</keyword>
<evidence type="ECO:0000256" key="8">
    <source>
        <dbReference type="SAM" id="Phobius"/>
    </source>
</evidence>
<feature type="transmembrane region" description="Helical" evidence="8">
    <location>
        <begin position="136"/>
        <end position="155"/>
    </location>
</feature>
<dbReference type="Pfam" id="PF03591">
    <property type="entry name" value="AzlC"/>
    <property type="match status" value="1"/>
</dbReference>